<evidence type="ECO:0000256" key="1">
    <source>
        <dbReference type="ARBA" id="ARBA00004141"/>
    </source>
</evidence>
<dbReference type="SUPFAM" id="SSF103473">
    <property type="entry name" value="MFS general substrate transporter"/>
    <property type="match status" value="1"/>
</dbReference>
<accession>A0A922CJE4</accession>
<dbReference type="Pfam" id="PF07690">
    <property type="entry name" value="MFS_1"/>
    <property type="match status" value="1"/>
</dbReference>
<feature type="transmembrane region" description="Helical" evidence="5">
    <location>
        <begin position="287"/>
        <end position="308"/>
    </location>
</feature>
<dbReference type="PANTHER" id="PTHR24064">
    <property type="entry name" value="SOLUTE CARRIER FAMILY 22 MEMBER"/>
    <property type="match status" value="1"/>
</dbReference>
<keyword evidence="4 5" id="KW-0472">Membrane</keyword>
<feature type="transmembrane region" description="Helical" evidence="5">
    <location>
        <begin position="151"/>
        <end position="172"/>
    </location>
</feature>
<comment type="subcellular location">
    <subcellularLocation>
        <location evidence="1">Membrane</location>
        <topology evidence="1">Multi-pass membrane protein</topology>
    </subcellularLocation>
</comment>
<organism evidence="7 8">
    <name type="scientific">Manduca sexta</name>
    <name type="common">Tobacco hawkmoth</name>
    <name type="synonym">Tobacco hornworm</name>
    <dbReference type="NCBI Taxonomy" id="7130"/>
    <lineage>
        <taxon>Eukaryota</taxon>
        <taxon>Metazoa</taxon>
        <taxon>Ecdysozoa</taxon>
        <taxon>Arthropoda</taxon>
        <taxon>Hexapoda</taxon>
        <taxon>Insecta</taxon>
        <taxon>Pterygota</taxon>
        <taxon>Neoptera</taxon>
        <taxon>Endopterygota</taxon>
        <taxon>Lepidoptera</taxon>
        <taxon>Glossata</taxon>
        <taxon>Ditrysia</taxon>
        <taxon>Bombycoidea</taxon>
        <taxon>Sphingidae</taxon>
        <taxon>Sphinginae</taxon>
        <taxon>Sphingini</taxon>
        <taxon>Manduca</taxon>
    </lineage>
</organism>
<feature type="transmembrane region" description="Helical" evidence="5">
    <location>
        <begin position="320"/>
        <end position="341"/>
    </location>
</feature>
<keyword evidence="2 5" id="KW-0812">Transmembrane</keyword>
<evidence type="ECO:0000259" key="6">
    <source>
        <dbReference type="PROSITE" id="PS50850"/>
    </source>
</evidence>
<dbReference type="GO" id="GO:0022857">
    <property type="term" value="F:transmembrane transporter activity"/>
    <property type="evidence" value="ECO:0007669"/>
    <property type="project" value="InterPro"/>
</dbReference>
<gene>
    <name evidence="7" type="ORF">O3G_MSEX005178</name>
</gene>
<keyword evidence="8" id="KW-1185">Reference proteome</keyword>
<feature type="transmembrane region" description="Helical" evidence="5">
    <location>
        <begin position="431"/>
        <end position="456"/>
    </location>
</feature>
<feature type="transmembrane region" description="Helical" evidence="5">
    <location>
        <begin position="179"/>
        <end position="201"/>
    </location>
</feature>
<feature type="transmembrane region" description="Helical" evidence="5">
    <location>
        <begin position="348"/>
        <end position="367"/>
    </location>
</feature>
<reference evidence="7" key="2">
    <citation type="submission" date="2020-12" db="EMBL/GenBank/DDBJ databases">
        <authorList>
            <person name="Kanost M."/>
        </authorList>
    </citation>
    <scope>NUCLEOTIDE SEQUENCE</scope>
</reference>
<protein>
    <recommendedName>
        <fullName evidence="6">Major facilitator superfamily (MFS) profile domain-containing protein</fullName>
    </recommendedName>
</protein>
<dbReference type="PROSITE" id="PS00216">
    <property type="entry name" value="SUGAR_TRANSPORT_1"/>
    <property type="match status" value="1"/>
</dbReference>
<dbReference type="EMBL" id="JH668349">
    <property type="protein sequence ID" value="KAG6447798.1"/>
    <property type="molecule type" value="Genomic_DNA"/>
</dbReference>
<dbReference type="GO" id="GO:0016020">
    <property type="term" value="C:membrane"/>
    <property type="evidence" value="ECO:0007669"/>
    <property type="project" value="UniProtKB-SubCell"/>
</dbReference>
<feature type="transmembrane region" description="Helical" evidence="5">
    <location>
        <begin position="23"/>
        <end position="43"/>
    </location>
</feature>
<feature type="transmembrane region" description="Helical" evidence="5">
    <location>
        <begin position="207"/>
        <end position="225"/>
    </location>
</feature>
<evidence type="ECO:0000256" key="5">
    <source>
        <dbReference type="SAM" id="Phobius"/>
    </source>
</evidence>
<evidence type="ECO:0000256" key="2">
    <source>
        <dbReference type="ARBA" id="ARBA00022692"/>
    </source>
</evidence>
<dbReference type="PROSITE" id="PS50850">
    <property type="entry name" value="MFS"/>
    <property type="match status" value="1"/>
</dbReference>
<dbReference type="InterPro" id="IPR011701">
    <property type="entry name" value="MFS"/>
</dbReference>
<evidence type="ECO:0000313" key="7">
    <source>
        <dbReference type="EMBL" id="KAG6447798.1"/>
    </source>
</evidence>
<reference evidence="7" key="1">
    <citation type="journal article" date="2016" name="Insect Biochem. Mol. Biol.">
        <title>Multifaceted biological insights from a draft genome sequence of the tobacco hornworm moth, Manduca sexta.</title>
        <authorList>
            <person name="Kanost M.R."/>
            <person name="Arrese E.L."/>
            <person name="Cao X."/>
            <person name="Chen Y.R."/>
            <person name="Chellapilla S."/>
            <person name="Goldsmith M.R."/>
            <person name="Grosse-Wilde E."/>
            <person name="Heckel D.G."/>
            <person name="Herndon N."/>
            <person name="Jiang H."/>
            <person name="Papanicolaou A."/>
            <person name="Qu J."/>
            <person name="Soulages J.L."/>
            <person name="Vogel H."/>
            <person name="Walters J."/>
            <person name="Waterhouse R.M."/>
            <person name="Ahn S.J."/>
            <person name="Almeida F.C."/>
            <person name="An C."/>
            <person name="Aqrawi P."/>
            <person name="Bretschneider A."/>
            <person name="Bryant W.B."/>
            <person name="Bucks S."/>
            <person name="Chao H."/>
            <person name="Chevignon G."/>
            <person name="Christen J.M."/>
            <person name="Clarke D.F."/>
            <person name="Dittmer N.T."/>
            <person name="Ferguson L.C.F."/>
            <person name="Garavelou S."/>
            <person name="Gordon K.H.J."/>
            <person name="Gunaratna R.T."/>
            <person name="Han Y."/>
            <person name="Hauser F."/>
            <person name="He Y."/>
            <person name="Heidel-Fischer H."/>
            <person name="Hirsh A."/>
            <person name="Hu Y."/>
            <person name="Jiang H."/>
            <person name="Kalra D."/>
            <person name="Klinner C."/>
            <person name="Konig C."/>
            <person name="Kovar C."/>
            <person name="Kroll A.R."/>
            <person name="Kuwar S.S."/>
            <person name="Lee S.L."/>
            <person name="Lehman R."/>
            <person name="Li K."/>
            <person name="Li Z."/>
            <person name="Liang H."/>
            <person name="Lovelace S."/>
            <person name="Lu Z."/>
            <person name="Mansfield J.H."/>
            <person name="McCulloch K.J."/>
            <person name="Mathew T."/>
            <person name="Morton B."/>
            <person name="Muzny D.M."/>
            <person name="Neunemann D."/>
            <person name="Ongeri F."/>
            <person name="Pauchet Y."/>
            <person name="Pu L.L."/>
            <person name="Pyrousis I."/>
            <person name="Rao X.J."/>
            <person name="Redding A."/>
            <person name="Roesel C."/>
            <person name="Sanchez-Gracia A."/>
            <person name="Schaack S."/>
            <person name="Shukla A."/>
            <person name="Tetreau G."/>
            <person name="Wang Y."/>
            <person name="Xiong G.H."/>
            <person name="Traut W."/>
            <person name="Walsh T.K."/>
            <person name="Worley K.C."/>
            <person name="Wu D."/>
            <person name="Wu W."/>
            <person name="Wu Y.Q."/>
            <person name="Zhang X."/>
            <person name="Zou Z."/>
            <person name="Zucker H."/>
            <person name="Briscoe A.D."/>
            <person name="Burmester T."/>
            <person name="Clem R.J."/>
            <person name="Feyereisen R."/>
            <person name="Grimmelikhuijzen C.J.P."/>
            <person name="Hamodrakas S.J."/>
            <person name="Hansson B.S."/>
            <person name="Huguet E."/>
            <person name="Jermiin L.S."/>
            <person name="Lan Q."/>
            <person name="Lehman H.K."/>
            <person name="Lorenzen M."/>
            <person name="Merzendorfer H."/>
            <person name="Michalopoulos I."/>
            <person name="Morton D.B."/>
            <person name="Muthukrishnan S."/>
            <person name="Oakeshott J.G."/>
            <person name="Palmer W."/>
            <person name="Park Y."/>
            <person name="Passarelli A.L."/>
            <person name="Rozas J."/>
            <person name="Schwartz L.M."/>
            <person name="Smith W."/>
            <person name="Southgate A."/>
            <person name="Vilcinskas A."/>
            <person name="Vogt R."/>
            <person name="Wang P."/>
            <person name="Werren J."/>
            <person name="Yu X.Q."/>
            <person name="Zhou J.J."/>
            <person name="Brown S.J."/>
            <person name="Scherer S.E."/>
            <person name="Richards S."/>
            <person name="Blissard G.W."/>
        </authorList>
    </citation>
    <scope>NUCLEOTIDE SEQUENCE</scope>
</reference>
<dbReference type="InterPro" id="IPR020846">
    <property type="entry name" value="MFS_dom"/>
</dbReference>
<name>A0A922CJE4_MANSE</name>
<dbReference type="InterPro" id="IPR005829">
    <property type="entry name" value="Sugar_transporter_CS"/>
</dbReference>
<evidence type="ECO:0000256" key="4">
    <source>
        <dbReference type="ARBA" id="ARBA00023136"/>
    </source>
</evidence>
<dbReference type="InterPro" id="IPR036259">
    <property type="entry name" value="MFS_trans_sf"/>
</dbReference>
<feature type="transmembrane region" description="Helical" evidence="5">
    <location>
        <begin position="122"/>
        <end position="145"/>
    </location>
</feature>
<dbReference type="Gene3D" id="1.20.1250.20">
    <property type="entry name" value="MFS general substrate transporter like domains"/>
    <property type="match status" value="1"/>
</dbReference>
<feature type="domain" description="Major facilitator superfamily (MFS) profile" evidence="6">
    <location>
        <begin position="23"/>
        <end position="461"/>
    </location>
</feature>
<comment type="caution">
    <text evidence="7">The sequence shown here is derived from an EMBL/GenBank/DDBJ whole genome shotgun (WGS) entry which is preliminary data.</text>
</comment>
<feature type="transmembrane region" description="Helical" evidence="5">
    <location>
        <begin position="373"/>
        <end position="396"/>
    </location>
</feature>
<dbReference type="AlphaFoldDB" id="A0A922CJE4"/>
<keyword evidence="3 5" id="KW-1133">Transmembrane helix</keyword>
<evidence type="ECO:0000256" key="3">
    <source>
        <dbReference type="ARBA" id="ARBA00022989"/>
    </source>
</evidence>
<sequence length="485" mass="54163">MKPTDLEDVLQKFAIFGRYHRELLLFVALAYASNALYCSNFIFAAEEVKYRCADESFGNNTCSADSTCTEWVYENPNTFVAEFQLACQEWKRTLVGTIRSLGYMLGLLVIGPLSDRLGRKKALVLTGVTGGVLGVAKSFSPWYWLYIFLEFIESAVGDICSPIFVLSIEFVATKKRVPYSILCGLGYCLGGVLLPLAAWGIGYWRNVLRVIYAPALLFLLYIYVIDESPRWLLTKGKKEKAIEILQKAADKNKLEINKGVLENLYCEEDKGIGFINLLKITFGSRTLLCRCLICIVWWSSSTFVNYGMMINSVSLQGNKYINYALLSLVDVPACFIVMYILIYFKRKIPLILSFILGAILCLVQPFLPDYLAWLSVVVYMLGKLMSSVYFNITYIYTSELFPTYTRNSMHALCSSLGRIGSILAPQTPLLMVYWTGLPALVFGAAALVGGAVTFLVPETGNEPLPDTVKEAEIVGQSGKKMADQS</sequence>
<dbReference type="Proteomes" id="UP000791440">
    <property type="component" value="Unassembled WGS sequence"/>
</dbReference>
<proteinExistence type="predicted"/>
<evidence type="ECO:0000313" key="8">
    <source>
        <dbReference type="Proteomes" id="UP000791440"/>
    </source>
</evidence>